<dbReference type="Ensembl" id="ENSSAUT00010048984.1">
    <property type="protein sequence ID" value="ENSSAUP00010046616.1"/>
    <property type="gene ID" value="ENSSAUG00010019407.1"/>
</dbReference>
<dbReference type="PANTHER" id="PTHR11505">
    <property type="entry name" value="L1 TRANSPOSABLE ELEMENT-RELATED"/>
    <property type="match status" value="1"/>
</dbReference>
<reference evidence="3" key="1">
    <citation type="submission" date="2021-04" db="EMBL/GenBank/DDBJ databases">
        <authorList>
            <consortium name="Wellcome Sanger Institute Data Sharing"/>
        </authorList>
    </citation>
    <scope>NUCLEOTIDE SEQUENCE [LARGE SCALE GENOMIC DNA]</scope>
</reference>
<accession>A0A671X8I1</accession>
<feature type="region of interest" description="Disordered" evidence="2">
    <location>
        <begin position="309"/>
        <end position="352"/>
    </location>
</feature>
<dbReference type="Proteomes" id="UP000472265">
    <property type="component" value="Chromosome 11"/>
</dbReference>
<reference evidence="3" key="3">
    <citation type="submission" date="2025-09" db="UniProtKB">
        <authorList>
            <consortium name="Ensembl"/>
        </authorList>
    </citation>
    <scope>IDENTIFICATION</scope>
</reference>
<sequence length="352" mass="39708">MSGGQSSKGRVGTRKNKEPETRKDGDMSDVCASEDGDGMEDSQATLNSFRKMVSEVVAEGMRDLKSEMKKELSQVRLSFREDMKVQLDELRSEINQQIKAATGQVEEVAKRLGEVERSVAGREPWETGVKDALIQLLNNQKSLQAKVADLEGRSRRNNIRIYGIPEKAEGTSMLRYVENMIQSELGDTTGLRQGQSLGIERAHRALASQPPDGAPPCSTVVRFLQFTVKEKILQAAWKKSIYVQESHVFFDHDYAEAVQQRRKEYTPIKRVLKENGIRFQTPLTRMRVHFDSCTVTFNSSEEAAADLRKRGLSVGPIPRSRSDRDAPGTRRTTRRAYERDSKVSRGRTGRMP</sequence>
<dbReference type="GeneTree" id="ENSGT00940000160789"/>
<keyword evidence="4" id="KW-1185">Reference proteome</keyword>
<reference evidence="3" key="2">
    <citation type="submission" date="2025-08" db="UniProtKB">
        <authorList>
            <consortium name="Ensembl"/>
        </authorList>
    </citation>
    <scope>IDENTIFICATION</scope>
</reference>
<protein>
    <recommendedName>
        <fullName evidence="5">L1 transposable element RRM domain-containing protein</fullName>
    </recommendedName>
</protein>
<feature type="compositionally biased region" description="Basic and acidic residues" evidence="2">
    <location>
        <begin position="15"/>
        <end position="26"/>
    </location>
</feature>
<organism evidence="3 4">
    <name type="scientific">Sparus aurata</name>
    <name type="common">Gilthead sea bream</name>
    <dbReference type="NCBI Taxonomy" id="8175"/>
    <lineage>
        <taxon>Eukaryota</taxon>
        <taxon>Metazoa</taxon>
        <taxon>Chordata</taxon>
        <taxon>Craniata</taxon>
        <taxon>Vertebrata</taxon>
        <taxon>Euteleostomi</taxon>
        <taxon>Actinopterygii</taxon>
        <taxon>Neopterygii</taxon>
        <taxon>Teleostei</taxon>
        <taxon>Neoteleostei</taxon>
        <taxon>Acanthomorphata</taxon>
        <taxon>Eupercaria</taxon>
        <taxon>Spariformes</taxon>
        <taxon>Sparidae</taxon>
        <taxon>Sparus</taxon>
    </lineage>
</organism>
<dbReference type="AlphaFoldDB" id="A0A671X8I1"/>
<feature type="region of interest" description="Disordered" evidence="2">
    <location>
        <begin position="1"/>
        <end position="42"/>
    </location>
</feature>
<dbReference type="OMA" id="HESKACG"/>
<evidence type="ECO:0000313" key="4">
    <source>
        <dbReference type="Proteomes" id="UP000472265"/>
    </source>
</evidence>
<evidence type="ECO:0000256" key="1">
    <source>
        <dbReference type="SAM" id="Coils"/>
    </source>
</evidence>
<feature type="coiled-coil region" evidence="1">
    <location>
        <begin position="80"/>
        <end position="153"/>
    </location>
</feature>
<dbReference type="InParanoid" id="A0A671X8I1"/>
<evidence type="ECO:0000313" key="3">
    <source>
        <dbReference type="Ensembl" id="ENSSAUP00010046616.1"/>
    </source>
</evidence>
<evidence type="ECO:0008006" key="5">
    <source>
        <dbReference type="Google" id="ProtNLM"/>
    </source>
</evidence>
<dbReference type="Gene3D" id="3.30.70.1820">
    <property type="entry name" value="L1 transposable element, RRM domain"/>
    <property type="match status" value="1"/>
</dbReference>
<keyword evidence="1" id="KW-0175">Coiled coil</keyword>
<evidence type="ECO:0000256" key="2">
    <source>
        <dbReference type="SAM" id="MobiDB-lite"/>
    </source>
</evidence>
<name>A0A671X8I1_SPAAU</name>
<dbReference type="InterPro" id="IPR004244">
    <property type="entry name" value="Transposase_22"/>
</dbReference>
<proteinExistence type="predicted"/>